<dbReference type="Proteomes" id="UP000005426">
    <property type="component" value="Unassembled WGS sequence"/>
</dbReference>
<sequence>MSGLYMGFIYRSCHASPFFSLLTSVLSTLTTASITSAISTTPTVFRTILHHHPPHISHLTFPMDSNSTDFDFADLHINFIIAWVDNLWEMLYQQQREREQRLREIIWDIFYDFPFDDENENDFGNCGCNTNFYPWH</sequence>
<protein>
    <submittedName>
        <fullName evidence="1">Uncharacterized protein</fullName>
    </submittedName>
</protein>
<dbReference type="AlphaFoldDB" id="G9P1U5"/>
<proteinExistence type="predicted"/>
<dbReference type="HOGENOM" id="CLU_1875713_0_0_1"/>
<dbReference type="GeneID" id="25782814"/>
<keyword evidence="2" id="KW-1185">Reference proteome</keyword>
<name>G9P1U5_HYPAI</name>
<comment type="caution">
    <text evidence="1">The sequence shown here is derived from an EMBL/GenBank/DDBJ whole genome shotgun (WGS) entry which is preliminary data.</text>
</comment>
<evidence type="ECO:0000313" key="2">
    <source>
        <dbReference type="Proteomes" id="UP000005426"/>
    </source>
</evidence>
<accession>G9P1U5</accession>
<dbReference type="KEGG" id="tatv:25782814"/>
<reference evidence="1 2" key="1">
    <citation type="journal article" date="2011" name="Genome Biol.">
        <title>Comparative genome sequence analysis underscores mycoparasitism as the ancestral life style of Trichoderma.</title>
        <authorList>
            <person name="Kubicek C.P."/>
            <person name="Herrera-Estrella A."/>
            <person name="Seidl-Seiboth V."/>
            <person name="Martinez D.A."/>
            <person name="Druzhinina I.S."/>
            <person name="Thon M."/>
            <person name="Zeilinger S."/>
            <person name="Casas-Flores S."/>
            <person name="Horwitz B.A."/>
            <person name="Mukherjee P.K."/>
            <person name="Mukherjee M."/>
            <person name="Kredics L."/>
            <person name="Alcaraz L.D."/>
            <person name="Aerts A."/>
            <person name="Antal Z."/>
            <person name="Atanasova L."/>
            <person name="Cervantes-Badillo M.G."/>
            <person name="Challacombe J."/>
            <person name="Chertkov O."/>
            <person name="McCluskey K."/>
            <person name="Coulpier F."/>
            <person name="Deshpande N."/>
            <person name="von Doehren H."/>
            <person name="Ebbole D.J."/>
            <person name="Esquivel-Naranjo E.U."/>
            <person name="Fekete E."/>
            <person name="Flipphi M."/>
            <person name="Glaser F."/>
            <person name="Gomez-Rodriguez E.Y."/>
            <person name="Gruber S."/>
            <person name="Han C."/>
            <person name="Henrissat B."/>
            <person name="Hermosa R."/>
            <person name="Hernandez-Onate M."/>
            <person name="Karaffa L."/>
            <person name="Kosti I."/>
            <person name="Le Crom S."/>
            <person name="Lindquist E."/>
            <person name="Lucas S."/>
            <person name="Luebeck M."/>
            <person name="Luebeck P.S."/>
            <person name="Margeot A."/>
            <person name="Metz B."/>
            <person name="Misra M."/>
            <person name="Nevalainen H."/>
            <person name="Omann M."/>
            <person name="Packer N."/>
            <person name="Perrone G."/>
            <person name="Uresti-Rivera E.E."/>
            <person name="Salamov A."/>
            <person name="Schmoll M."/>
            <person name="Seiboth B."/>
            <person name="Shapiro H."/>
            <person name="Sukno S."/>
            <person name="Tamayo-Ramos J.A."/>
            <person name="Tisch D."/>
            <person name="Wiest A."/>
            <person name="Wilkinson H.H."/>
            <person name="Zhang M."/>
            <person name="Coutinho P.M."/>
            <person name="Kenerley C.M."/>
            <person name="Monte E."/>
            <person name="Baker S.E."/>
            <person name="Grigoriev I.V."/>
        </authorList>
    </citation>
    <scope>NUCLEOTIDE SEQUENCE [LARGE SCALE GENOMIC DNA]</scope>
    <source>
        <strain evidence="2">ATCC 20476 / IMI 206040</strain>
    </source>
</reference>
<organism evidence="1 2">
    <name type="scientific">Hypocrea atroviridis (strain ATCC 20476 / IMI 206040)</name>
    <name type="common">Trichoderma atroviride</name>
    <dbReference type="NCBI Taxonomy" id="452589"/>
    <lineage>
        <taxon>Eukaryota</taxon>
        <taxon>Fungi</taxon>
        <taxon>Dikarya</taxon>
        <taxon>Ascomycota</taxon>
        <taxon>Pezizomycotina</taxon>
        <taxon>Sordariomycetes</taxon>
        <taxon>Hypocreomycetidae</taxon>
        <taxon>Hypocreales</taxon>
        <taxon>Hypocreaceae</taxon>
        <taxon>Trichoderma</taxon>
    </lineage>
</organism>
<gene>
    <name evidence="1" type="ORF">TRIATDRAFT_310180</name>
</gene>
<dbReference type="EMBL" id="ABDG02000026">
    <property type="protein sequence ID" value="EHK42594.1"/>
    <property type="molecule type" value="Genomic_DNA"/>
</dbReference>
<evidence type="ECO:0000313" key="1">
    <source>
        <dbReference type="EMBL" id="EHK42594.1"/>
    </source>
</evidence>